<dbReference type="Pfam" id="PF02214">
    <property type="entry name" value="BTB_2"/>
    <property type="match status" value="1"/>
</dbReference>
<dbReference type="PANTHER" id="PTHR14499:SF116">
    <property type="entry name" value="OSJNBA0029H02.24 PROTEIN"/>
    <property type="match status" value="1"/>
</dbReference>
<dbReference type="InterPro" id="IPR057441">
    <property type="entry name" value="Beta_prop_At2g24240"/>
</dbReference>
<protein>
    <submittedName>
        <fullName evidence="4">Uncharacterized protein</fullName>
    </submittedName>
</protein>
<dbReference type="PANTHER" id="PTHR14499">
    <property type="entry name" value="POTASSIUM CHANNEL TETRAMERIZATION DOMAIN-CONTAINING"/>
    <property type="match status" value="1"/>
</dbReference>
<evidence type="ECO:0000313" key="4">
    <source>
        <dbReference type="EMBL" id="GJN02425.1"/>
    </source>
</evidence>
<dbReference type="EMBL" id="BQKI01000009">
    <property type="protein sequence ID" value="GJN02425.1"/>
    <property type="molecule type" value="Genomic_DNA"/>
</dbReference>
<reference evidence="4" key="1">
    <citation type="journal article" date="2018" name="DNA Res.">
        <title>Multiple hybrid de novo genome assembly of finger millet, an orphan allotetraploid crop.</title>
        <authorList>
            <person name="Hatakeyama M."/>
            <person name="Aluri S."/>
            <person name="Balachadran M.T."/>
            <person name="Sivarajan S.R."/>
            <person name="Patrignani A."/>
            <person name="Gruter S."/>
            <person name="Poveda L."/>
            <person name="Shimizu-Inatsugi R."/>
            <person name="Baeten J."/>
            <person name="Francoijs K.J."/>
            <person name="Nataraja K.N."/>
            <person name="Reddy Y.A.N."/>
            <person name="Phadnis S."/>
            <person name="Ravikumar R.L."/>
            <person name="Schlapbach R."/>
            <person name="Sreeman S.M."/>
            <person name="Shimizu K.K."/>
        </authorList>
    </citation>
    <scope>NUCLEOTIDE SEQUENCE</scope>
</reference>
<keyword evidence="5" id="KW-1185">Reference proteome</keyword>
<dbReference type="Proteomes" id="UP001054889">
    <property type="component" value="Unassembled WGS sequence"/>
</dbReference>
<feature type="domain" description="Potassium channel tetramerisation-type BTB" evidence="2">
    <location>
        <begin position="7"/>
        <end position="68"/>
    </location>
</feature>
<organism evidence="4 5">
    <name type="scientific">Eleusine coracana subsp. coracana</name>
    <dbReference type="NCBI Taxonomy" id="191504"/>
    <lineage>
        <taxon>Eukaryota</taxon>
        <taxon>Viridiplantae</taxon>
        <taxon>Streptophyta</taxon>
        <taxon>Embryophyta</taxon>
        <taxon>Tracheophyta</taxon>
        <taxon>Spermatophyta</taxon>
        <taxon>Magnoliopsida</taxon>
        <taxon>Liliopsida</taxon>
        <taxon>Poales</taxon>
        <taxon>Poaceae</taxon>
        <taxon>PACMAD clade</taxon>
        <taxon>Chloridoideae</taxon>
        <taxon>Cynodonteae</taxon>
        <taxon>Eleusininae</taxon>
        <taxon>Eleusine</taxon>
    </lineage>
</organism>
<dbReference type="AlphaFoldDB" id="A0AAV5CXA9"/>
<name>A0AAV5CXA9_ELECO</name>
<gene>
    <name evidence="4" type="primary">ga19775</name>
    <name evidence="4" type="ORF">PR202_ga19775</name>
</gene>
<reference evidence="4" key="2">
    <citation type="submission" date="2021-12" db="EMBL/GenBank/DDBJ databases">
        <title>Resequencing data analysis of finger millet.</title>
        <authorList>
            <person name="Hatakeyama M."/>
            <person name="Aluri S."/>
            <person name="Balachadran M.T."/>
            <person name="Sivarajan S.R."/>
            <person name="Poveda L."/>
            <person name="Shimizu-Inatsugi R."/>
            <person name="Schlapbach R."/>
            <person name="Sreeman S.M."/>
            <person name="Shimizu K.K."/>
        </authorList>
    </citation>
    <scope>NUCLEOTIDE SEQUENCE</scope>
</reference>
<evidence type="ECO:0000256" key="1">
    <source>
        <dbReference type="ARBA" id="ARBA00004906"/>
    </source>
</evidence>
<comment type="pathway">
    <text evidence="1">Protein modification; protein ubiquitination.</text>
</comment>
<dbReference type="SUPFAM" id="SSF54695">
    <property type="entry name" value="POZ domain"/>
    <property type="match status" value="1"/>
</dbReference>
<sequence length="154" mass="16539">MACGGRVRFNVGGQVFETTTTTLANAGRDSMLGALLDSSWNLPSSSSTTNTGGGVPEYFIDRNPSCFALMSRKVLLPGEESCYPRLATHGGQLFSSMNDSVSVFSGPEFVLTSTLRRSHGGAICDFSIGGDRLFVLHNEENVFDVWETPPPPII</sequence>
<accession>A0AAV5CXA9</accession>
<evidence type="ECO:0000259" key="3">
    <source>
        <dbReference type="Pfam" id="PF25279"/>
    </source>
</evidence>
<feature type="domain" description="At2g24240-like C-terminal beta-propeller" evidence="3">
    <location>
        <begin position="74"/>
        <end position="148"/>
    </location>
</feature>
<dbReference type="GO" id="GO:0051260">
    <property type="term" value="P:protein homooligomerization"/>
    <property type="evidence" value="ECO:0007669"/>
    <property type="project" value="InterPro"/>
</dbReference>
<dbReference type="InterPro" id="IPR003131">
    <property type="entry name" value="T1-type_BTB"/>
</dbReference>
<dbReference type="InterPro" id="IPR011333">
    <property type="entry name" value="SKP1/BTB/POZ_sf"/>
</dbReference>
<evidence type="ECO:0000313" key="5">
    <source>
        <dbReference type="Proteomes" id="UP001054889"/>
    </source>
</evidence>
<comment type="caution">
    <text evidence="4">The sequence shown here is derived from an EMBL/GenBank/DDBJ whole genome shotgun (WGS) entry which is preliminary data.</text>
</comment>
<evidence type="ECO:0000259" key="2">
    <source>
        <dbReference type="Pfam" id="PF02214"/>
    </source>
</evidence>
<dbReference type="Gene3D" id="3.30.710.10">
    <property type="entry name" value="Potassium Channel Kv1.1, Chain A"/>
    <property type="match status" value="1"/>
</dbReference>
<proteinExistence type="predicted"/>
<dbReference type="Pfam" id="PF25279">
    <property type="entry name" value="Beta_prop_At2g24240"/>
    <property type="match status" value="1"/>
</dbReference>